<organism evidence="1 2">
    <name type="scientific">Smallanthus sonchifolius</name>
    <dbReference type="NCBI Taxonomy" id="185202"/>
    <lineage>
        <taxon>Eukaryota</taxon>
        <taxon>Viridiplantae</taxon>
        <taxon>Streptophyta</taxon>
        <taxon>Embryophyta</taxon>
        <taxon>Tracheophyta</taxon>
        <taxon>Spermatophyta</taxon>
        <taxon>Magnoliopsida</taxon>
        <taxon>eudicotyledons</taxon>
        <taxon>Gunneridae</taxon>
        <taxon>Pentapetalae</taxon>
        <taxon>asterids</taxon>
        <taxon>campanulids</taxon>
        <taxon>Asterales</taxon>
        <taxon>Asteraceae</taxon>
        <taxon>Asteroideae</taxon>
        <taxon>Heliantheae alliance</taxon>
        <taxon>Millerieae</taxon>
        <taxon>Smallanthus</taxon>
    </lineage>
</organism>
<accession>A0ACB9IIP4</accession>
<keyword evidence="2" id="KW-1185">Reference proteome</keyword>
<proteinExistence type="predicted"/>
<reference evidence="2" key="1">
    <citation type="journal article" date="2022" name="Mol. Ecol. Resour.">
        <title>The genomes of chicory, endive, great burdock and yacon provide insights into Asteraceae palaeo-polyploidization history and plant inulin production.</title>
        <authorList>
            <person name="Fan W."/>
            <person name="Wang S."/>
            <person name="Wang H."/>
            <person name="Wang A."/>
            <person name="Jiang F."/>
            <person name="Liu H."/>
            <person name="Zhao H."/>
            <person name="Xu D."/>
            <person name="Zhang Y."/>
        </authorList>
    </citation>
    <scope>NUCLEOTIDE SEQUENCE [LARGE SCALE GENOMIC DNA]</scope>
    <source>
        <strain evidence="2">cv. Yunnan</strain>
    </source>
</reference>
<gene>
    <name evidence="1" type="ORF">L1987_23185</name>
</gene>
<name>A0ACB9IIP4_9ASTR</name>
<reference evidence="1 2" key="2">
    <citation type="journal article" date="2022" name="Mol. Ecol. Resour.">
        <title>The genomes of chicory, endive, great burdock and yacon provide insights into Asteraceae paleo-polyploidization history and plant inulin production.</title>
        <authorList>
            <person name="Fan W."/>
            <person name="Wang S."/>
            <person name="Wang H."/>
            <person name="Wang A."/>
            <person name="Jiang F."/>
            <person name="Liu H."/>
            <person name="Zhao H."/>
            <person name="Xu D."/>
            <person name="Zhang Y."/>
        </authorList>
    </citation>
    <scope>NUCLEOTIDE SEQUENCE [LARGE SCALE GENOMIC DNA]</scope>
    <source>
        <strain evidence="2">cv. Yunnan</strain>
        <tissue evidence="1">Leaves</tissue>
    </source>
</reference>
<sequence>MAPTSTKTLAHFMHPPHRLTELTANTPYHCDGCKISGAGTRFTCTICKFNLHDYCAKCPNTWVISTPHHPHQLSLFLHRPKFNQTQPCQICHSPVEGLAYQCKGCKYLVHPLCVSAGVGMSQDGVKDSMRVDRQDVVELAAGLSYETSFATSNVSNGYEAPSSHSSGFKTSGGGDHEGVFEAIIRGIGHLFESSSE</sequence>
<dbReference type="Proteomes" id="UP001056120">
    <property type="component" value="Linkage Group LG08"/>
</dbReference>
<dbReference type="EMBL" id="CM042025">
    <property type="protein sequence ID" value="KAI3807260.1"/>
    <property type="molecule type" value="Genomic_DNA"/>
</dbReference>
<comment type="caution">
    <text evidence="1">The sequence shown here is derived from an EMBL/GenBank/DDBJ whole genome shotgun (WGS) entry which is preliminary data.</text>
</comment>
<protein>
    <submittedName>
        <fullName evidence="1">Uncharacterized protein</fullName>
    </submittedName>
</protein>
<evidence type="ECO:0000313" key="1">
    <source>
        <dbReference type="EMBL" id="KAI3807260.1"/>
    </source>
</evidence>
<evidence type="ECO:0000313" key="2">
    <source>
        <dbReference type="Proteomes" id="UP001056120"/>
    </source>
</evidence>